<dbReference type="PANTHER" id="PTHR12318">
    <property type="entry name" value="TESTOSTERONE-REGULATED PROTEIN RP2"/>
    <property type="match status" value="1"/>
</dbReference>
<dbReference type="PANTHER" id="PTHR12318:SF0">
    <property type="entry name" value="ACYL-COENZYME A DIPHOSPHATASE NUDT19"/>
    <property type="match status" value="1"/>
</dbReference>
<dbReference type="InterPro" id="IPR000086">
    <property type="entry name" value="NUDIX_hydrolase_dom"/>
</dbReference>
<keyword evidence="5" id="KW-0460">Magnesium</keyword>
<comment type="caution">
    <text evidence="8">The sequence shown here is derived from an EMBL/GenBank/DDBJ whole genome shotgun (WGS) entry which is preliminary data.</text>
</comment>
<feature type="domain" description="Nudix hydrolase" evidence="7">
    <location>
        <begin position="6"/>
        <end position="202"/>
    </location>
</feature>
<dbReference type="CDD" id="cd18870">
    <property type="entry name" value="NUDIX_AcylCoAdiphos_Nudt19"/>
    <property type="match status" value="1"/>
</dbReference>
<evidence type="ECO:0000256" key="5">
    <source>
        <dbReference type="ARBA" id="ARBA00022842"/>
    </source>
</evidence>
<sequence length="261" mass="28496">MSQAPTPVPAATILMLRDGDSALEVFMVVRHHQIDFASGALVFPGGKVDAGDSQVRNRCTGVDAADDISLALQVGAIREAFEECGILLAREPGATALISAKRLLQLAPYRDALVKNELSISEFLDQEDLLLACDLLQPYAHWVTPEMMPKRFDTWFYLAHAPADHLAIHDGHESVDSVWISPTDALAGAKTGQYTVIFPTRLNIEMLGESDSVAHAMATARARKIIPVLPWTEKRADGNYLCIPAEAGYSVSEEKFNERPA</sequence>
<dbReference type="AlphaFoldDB" id="A0A972VYC1"/>
<dbReference type="Gene3D" id="3.90.79.10">
    <property type="entry name" value="Nucleoside Triphosphate Pyrophosphohydrolase"/>
    <property type="match status" value="1"/>
</dbReference>
<evidence type="ECO:0000256" key="2">
    <source>
        <dbReference type="ARBA" id="ARBA00001946"/>
    </source>
</evidence>
<keyword evidence="4" id="KW-0378">Hydrolase</keyword>
<dbReference type="PROSITE" id="PS51462">
    <property type="entry name" value="NUDIX"/>
    <property type="match status" value="1"/>
</dbReference>
<evidence type="ECO:0000256" key="6">
    <source>
        <dbReference type="ARBA" id="ARBA00023211"/>
    </source>
</evidence>
<name>A0A972VYC1_9GAMM</name>
<dbReference type="Proteomes" id="UP000754644">
    <property type="component" value="Unassembled WGS sequence"/>
</dbReference>
<dbReference type="GO" id="GO:0046872">
    <property type="term" value="F:metal ion binding"/>
    <property type="evidence" value="ECO:0007669"/>
    <property type="project" value="UniProtKB-KW"/>
</dbReference>
<comment type="cofactor">
    <cofactor evidence="1">
        <name>Mn(2+)</name>
        <dbReference type="ChEBI" id="CHEBI:29035"/>
    </cofactor>
</comment>
<evidence type="ECO:0000256" key="4">
    <source>
        <dbReference type="ARBA" id="ARBA00022801"/>
    </source>
</evidence>
<gene>
    <name evidence="8" type="ORF">HQ497_07995</name>
</gene>
<dbReference type="GO" id="GO:0016818">
    <property type="term" value="F:hydrolase activity, acting on acid anhydrides, in phosphorus-containing anhydrides"/>
    <property type="evidence" value="ECO:0007669"/>
    <property type="project" value="InterPro"/>
</dbReference>
<keyword evidence="3" id="KW-0479">Metal-binding</keyword>
<organism evidence="8 9">
    <name type="scientific">SAR86 cluster bacterium</name>
    <dbReference type="NCBI Taxonomy" id="2030880"/>
    <lineage>
        <taxon>Bacteria</taxon>
        <taxon>Pseudomonadati</taxon>
        <taxon>Pseudomonadota</taxon>
        <taxon>Gammaproteobacteria</taxon>
        <taxon>SAR86 cluster</taxon>
    </lineage>
</organism>
<evidence type="ECO:0000256" key="3">
    <source>
        <dbReference type="ARBA" id="ARBA00022723"/>
    </source>
</evidence>
<evidence type="ECO:0000313" key="9">
    <source>
        <dbReference type="Proteomes" id="UP000754644"/>
    </source>
</evidence>
<dbReference type="InterPro" id="IPR015797">
    <property type="entry name" value="NUDIX_hydrolase-like_dom_sf"/>
</dbReference>
<accession>A0A972VYC1</accession>
<keyword evidence="6" id="KW-0464">Manganese</keyword>
<proteinExistence type="predicted"/>
<evidence type="ECO:0000313" key="8">
    <source>
        <dbReference type="EMBL" id="NQV65292.1"/>
    </source>
</evidence>
<dbReference type="EMBL" id="JABMOJ010000298">
    <property type="protein sequence ID" value="NQV65292.1"/>
    <property type="molecule type" value="Genomic_DNA"/>
</dbReference>
<dbReference type="InterPro" id="IPR039121">
    <property type="entry name" value="NUDT19"/>
</dbReference>
<evidence type="ECO:0000259" key="7">
    <source>
        <dbReference type="PROSITE" id="PS51462"/>
    </source>
</evidence>
<dbReference type="SUPFAM" id="SSF55811">
    <property type="entry name" value="Nudix"/>
    <property type="match status" value="1"/>
</dbReference>
<reference evidence="8" key="1">
    <citation type="submission" date="2020-05" db="EMBL/GenBank/DDBJ databases">
        <title>Sulfur intermediates as new biogeochemical hubs in an aquatic model microbial ecosystem.</title>
        <authorList>
            <person name="Vigneron A."/>
        </authorList>
    </citation>
    <scope>NUCLEOTIDE SEQUENCE</scope>
    <source>
        <strain evidence="8">Bin.250</strain>
    </source>
</reference>
<evidence type="ECO:0000256" key="1">
    <source>
        <dbReference type="ARBA" id="ARBA00001936"/>
    </source>
</evidence>
<protein>
    <submittedName>
        <fullName evidence="8">NUDIX domain-containing protein</fullName>
    </submittedName>
</protein>
<comment type="cofactor">
    <cofactor evidence="2">
        <name>Mg(2+)</name>
        <dbReference type="ChEBI" id="CHEBI:18420"/>
    </cofactor>
</comment>